<dbReference type="InterPro" id="IPR036388">
    <property type="entry name" value="WH-like_DNA-bd_sf"/>
</dbReference>
<dbReference type="GO" id="GO:0006355">
    <property type="term" value="P:regulation of DNA-templated transcription"/>
    <property type="evidence" value="ECO:0007669"/>
    <property type="project" value="InterPro"/>
</dbReference>
<dbReference type="KEGG" id="vg:77930759"/>
<dbReference type="EMBL" id="KU252585">
    <property type="protein sequence ID" value="ALY07678.1"/>
    <property type="molecule type" value="Genomic_DNA"/>
</dbReference>
<dbReference type="Proteomes" id="UP000221715">
    <property type="component" value="Genome"/>
</dbReference>
<organism evidence="2 3">
    <name type="scientific">Gordonia phage Howe</name>
    <dbReference type="NCBI Taxonomy" id="1777061"/>
    <lineage>
        <taxon>Viruses</taxon>
        <taxon>Duplodnaviria</taxon>
        <taxon>Heunggongvirae</taxon>
        <taxon>Uroviricota</taxon>
        <taxon>Caudoviricetes</taxon>
        <taxon>Howevirus</taxon>
        <taxon>Howevirus howe</taxon>
    </lineage>
</organism>
<dbReference type="GO" id="GO:0003677">
    <property type="term" value="F:DNA binding"/>
    <property type="evidence" value="ECO:0007669"/>
    <property type="project" value="InterPro"/>
</dbReference>
<proteinExistence type="predicted"/>
<dbReference type="InterPro" id="IPR000551">
    <property type="entry name" value="MerR-type_HTH_dom"/>
</dbReference>
<dbReference type="SUPFAM" id="SSF46689">
    <property type="entry name" value="Homeodomain-like"/>
    <property type="match status" value="1"/>
</dbReference>
<dbReference type="Pfam" id="PF04255">
    <property type="entry name" value="DUF433"/>
    <property type="match status" value="1"/>
</dbReference>
<evidence type="ECO:0000313" key="3">
    <source>
        <dbReference type="Proteomes" id="UP000221715"/>
    </source>
</evidence>
<feature type="domain" description="HTH merR-type" evidence="1">
    <location>
        <begin position="11"/>
        <end position="71"/>
    </location>
</feature>
<dbReference type="RefSeq" id="YP_010654905.1">
    <property type="nucleotide sequence ID" value="NC_070817.1"/>
</dbReference>
<dbReference type="GeneID" id="77930759"/>
<name>A0A0U4AZ77_9CAUD</name>
<evidence type="ECO:0000259" key="1">
    <source>
        <dbReference type="Pfam" id="PF13411"/>
    </source>
</evidence>
<reference evidence="2 3" key="1">
    <citation type="submission" date="2015-12" db="EMBL/GenBank/DDBJ databases">
        <authorList>
            <person name="Pope W.H."/>
            <person name="Montgomery M.T."/>
            <person name="Garlena R.A."/>
            <person name="Russell D.A."/>
            <person name="Jacobs-Sera D."/>
            <person name="Hendrix R.W."/>
            <person name="Hatfull G.F."/>
        </authorList>
    </citation>
    <scope>NUCLEOTIDE SEQUENCE [LARGE SCALE GENOMIC DNA]</scope>
</reference>
<accession>A0A0U4AZ77</accession>
<dbReference type="InterPro" id="IPR009057">
    <property type="entry name" value="Homeodomain-like_sf"/>
</dbReference>
<dbReference type="Pfam" id="PF13411">
    <property type="entry name" value="MerR_1"/>
    <property type="match status" value="1"/>
</dbReference>
<dbReference type="InterPro" id="IPR007367">
    <property type="entry name" value="DUF433"/>
</dbReference>
<gene>
    <name evidence="2" type="primary">44</name>
    <name evidence="2" type="ORF">PBI_HOWE_44</name>
</gene>
<keyword evidence="3" id="KW-1185">Reference proteome</keyword>
<dbReference type="Gene3D" id="1.10.10.10">
    <property type="entry name" value="Winged helix-like DNA-binding domain superfamily/Winged helix DNA-binding domain"/>
    <property type="match status" value="1"/>
</dbReference>
<evidence type="ECO:0000313" key="2">
    <source>
        <dbReference type="EMBL" id="ALY07678.1"/>
    </source>
</evidence>
<protein>
    <submittedName>
        <fullName evidence="2">MerR-like helix-turn-helix DNA binding protein</fullName>
    </submittedName>
</protein>
<sequence>MAYPIDLTIVLSGATRAQLANWRRRENPVLIPEVSSTPRVLYSFRDVVALRTIAKLRSELSLQKVRRAFDSLRSDLDLTDHPSEYKLIAFNDSVVLVKDGEATDLVKHPGQQFLVTMDDVFAEFENLKGQRVVNLLNPRDGIEVKPGRLSGWPTVRDTRVGYDTVAELVAGGVPPEEVPEYYPTVQAQYVSDAVDFADLVESA</sequence>
<dbReference type="Gene3D" id="1.10.1660.10">
    <property type="match status" value="1"/>
</dbReference>